<dbReference type="GO" id="GO:0016491">
    <property type="term" value="F:oxidoreductase activity"/>
    <property type="evidence" value="ECO:0007669"/>
    <property type="project" value="UniProtKB-ARBA"/>
</dbReference>
<feature type="region of interest" description="Disordered" evidence="2">
    <location>
        <begin position="240"/>
        <end position="262"/>
    </location>
</feature>
<dbReference type="EMBL" id="GG663745">
    <property type="protein sequence ID" value="EEH53923.1"/>
    <property type="molecule type" value="Genomic_DNA"/>
</dbReference>
<dbReference type="GeneID" id="9687449"/>
<proteinExistence type="predicted"/>
<evidence type="ECO:0000256" key="1">
    <source>
        <dbReference type="ARBA" id="ARBA00001962"/>
    </source>
</evidence>
<comment type="cofactor">
    <cofactor evidence="1">
        <name>Fe cation</name>
        <dbReference type="ChEBI" id="CHEBI:24875"/>
    </cofactor>
</comment>
<dbReference type="PANTHER" id="PTHR20883:SF48">
    <property type="entry name" value="ECTOINE DIOXYGENASE"/>
    <property type="match status" value="1"/>
</dbReference>
<reference evidence="3 4" key="1">
    <citation type="journal article" date="2009" name="Science">
        <title>Green evolution and dynamic adaptations revealed by genomes of the marine picoeukaryotes Micromonas.</title>
        <authorList>
            <person name="Worden A.Z."/>
            <person name="Lee J.H."/>
            <person name="Mock T."/>
            <person name="Rouze P."/>
            <person name="Simmons M.P."/>
            <person name="Aerts A.L."/>
            <person name="Allen A.E."/>
            <person name="Cuvelier M.L."/>
            <person name="Derelle E."/>
            <person name="Everett M.V."/>
            <person name="Foulon E."/>
            <person name="Grimwood J."/>
            <person name="Gundlach H."/>
            <person name="Henrissat B."/>
            <person name="Napoli C."/>
            <person name="McDonald S.M."/>
            <person name="Parker M.S."/>
            <person name="Rombauts S."/>
            <person name="Salamov A."/>
            <person name="Von Dassow P."/>
            <person name="Badger J.H."/>
            <person name="Coutinho P.M."/>
            <person name="Demir E."/>
            <person name="Dubchak I."/>
            <person name="Gentemann C."/>
            <person name="Eikrem W."/>
            <person name="Gready J.E."/>
            <person name="John U."/>
            <person name="Lanier W."/>
            <person name="Lindquist E.A."/>
            <person name="Lucas S."/>
            <person name="Mayer K.F."/>
            <person name="Moreau H."/>
            <person name="Not F."/>
            <person name="Otillar R."/>
            <person name="Panaud O."/>
            <person name="Pangilinan J."/>
            <person name="Paulsen I."/>
            <person name="Piegu B."/>
            <person name="Poliakov A."/>
            <person name="Robbens S."/>
            <person name="Schmutz J."/>
            <person name="Toulza E."/>
            <person name="Wyss T."/>
            <person name="Zelensky A."/>
            <person name="Zhou K."/>
            <person name="Armbrust E.V."/>
            <person name="Bhattacharya D."/>
            <person name="Goodenough U.W."/>
            <person name="Van de Peer Y."/>
            <person name="Grigoriev I.V."/>
        </authorList>
    </citation>
    <scope>NUCLEOTIDE SEQUENCE [LARGE SCALE GENOMIC DNA]</scope>
    <source>
        <strain evidence="3 4">CCMP1545</strain>
    </source>
</reference>
<evidence type="ECO:0000313" key="3">
    <source>
        <dbReference type="EMBL" id="EEH53923.1"/>
    </source>
</evidence>
<sequence>MARVAGACRVAERVGAVGTARRRDDRGARVARAVDSPRRARRRRPTSSSLAAAPSPSSSSSPRVLSETAAADVAADVDALRAHYAREGWVVVRGVVSRAVVDALQLATDALEASVADVTASTTRFGVFFEVQSRSGRKGEPARSPGALRKVSSPGKRHAAFARLTRDARVLEVVERVCGVRDGAKCVVHQLPRGAGTPFPFHQDASFLKPLARERYESFGGANVVVAMDRSDPANGGFTVLGRTHEGGDMTRETRDSYDTSGDGEASVFDVSHLACETLEPGDGIFFHPLLAHGSGSNVSDRRRRIATLWYVGGEDRERGRRR</sequence>
<dbReference type="AlphaFoldDB" id="C1N211"/>
<feature type="compositionally biased region" description="Low complexity" evidence="2">
    <location>
        <begin position="46"/>
        <end position="65"/>
    </location>
</feature>
<dbReference type="OMA" id="HYAREGW"/>
<accession>C1N211</accession>
<evidence type="ECO:0000256" key="2">
    <source>
        <dbReference type="SAM" id="MobiDB-lite"/>
    </source>
</evidence>
<organism evidence="4">
    <name type="scientific">Micromonas pusilla (strain CCMP1545)</name>
    <name type="common">Picoplanktonic green alga</name>
    <dbReference type="NCBI Taxonomy" id="564608"/>
    <lineage>
        <taxon>Eukaryota</taxon>
        <taxon>Viridiplantae</taxon>
        <taxon>Chlorophyta</taxon>
        <taxon>Mamiellophyceae</taxon>
        <taxon>Mamiellales</taxon>
        <taxon>Mamiellaceae</taxon>
        <taxon>Micromonas</taxon>
    </lineage>
</organism>
<feature type="compositionally biased region" description="Basic and acidic residues" evidence="2">
    <location>
        <begin position="243"/>
        <end position="258"/>
    </location>
</feature>
<dbReference type="Proteomes" id="UP000001876">
    <property type="component" value="Unassembled WGS sequence"/>
</dbReference>
<dbReference type="KEGG" id="mpp:MICPUCDRAFT_51809"/>
<dbReference type="GO" id="GO:0046872">
    <property type="term" value="F:metal ion binding"/>
    <property type="evidence" value="ECO:0007669"/>
    <property type="project" value="UniProtKB-ARBA"/>
</dbReference>
<dbReference type="STRING" id="564608.C1N211"/>
<protein>
    <submittedName>
        <fullName evidence="3">Predicted protein</fullName>
    </submittedName>
</protein>
<dbReference type="OrthoDB" id="445007at2759"/>
<dbReference type="PANTHER" id="PTHR20883">
    <property type="entry name" value="PHYTANOYL-COA DIOXYGENASE DOMAIN CONTAINING 1"/>
    <property type="match status" value="1"/>
</dbReference>
<dbReference type="SUPFAM" id="SSF51197">
    <property type="entry name" value="Clavaminate synthase-like"/>
    <property type="match status" value="1"/>
</dbReference>
<evidence type="ECO:0000313" key="4">
    <source>
        <dbReference type="Proteomes" id="UP000001876"/>
    </source>
</evidence>
<gene>
    <name evidence="3" type="ORF">MICPUCDRAFT_51809</name>
</gene>
<dbReference type="RefSeq" id="XP_003062211.1">
    <property type="nucleotide sequence ID" value="XM_003062165.1"/>
</dbReference>
<keyword evidence="4" id="KW-1185">Reference proteome</keyword>
<dbReference type="Gene3D" id="2.60.120.620">
    <property type="entry name" value="q2cbj1_9rhob like domain"/>
    <property type="match status" value="1"/>
</dbReference>
<name>C1N211_MICPC</name>
<dbReference type="InterPro" id="IPR008775">
    <property type="entry name" value="Phytyl_CoA_dOase-like"/>
</dbReference>
<dbReference type="Pfam" id="PF05721">
    <property type="entry name" value="PhyH"/>
    <property type="match status" value="1"/>
</dbReference>
<feature type="region of interest" description="Disordered" evidence="2">
    <location>
        <begin position="16"/>
        <end position="65"/>
    </location>
</feature>